<evidence type="ECO:0000313" key="4">
    <source>
        <dbReference type="EMBL" id="AKA49867.1"/>
    </source>
</evidence>
<dbReference type="KEGG" id="mgb:VO56_01110"/>
<evidence type="ECO:0000259" key="3">
    <source>
        <dbReference type="Pfam" id="PF26364"/>
    </source>
</evidence>
<feature type="domain" description="IgG-blocking virulence" evidence="2">
    <location>
        <begin position="621"/>
        <end position="830"/>
    </location>
</feature>
<dbReference type="EMBL" id="CP011021">
    <property type="protein sequence ID" value="AKA49867.1"/>
    <property type="molecule type" value="Genomic_DNA"/>
</dbReference>
<evidence type="ECO:0000313" key="5">
    <source>
        <dbReference type="Proteomes" id="UP000032722"/>
    </source>
</evidence>
<accession>A0A0D5ZJF3</accession>
<feature type="compositionally biased region" description="Basic and acidic residues" evidence="1">
    <location>
        <begin position="428"/>
        <end position="437"/>
    </location>
</feature>
<proteinExistence type="predicted"/>
<organism evidence="5">
    <name type="scientific">Mycoplasmopsis gallinacea</name>
    <dbReference type="NCBI Taxonomy" id="29556"/>
    <lineage>
        <taxon>Bacteria</taxon>
        <taxon>Bacillati</taxon>
        <taxon>Mycoplasmatota</taxon>
        <taxon>Mycoplasmoidales</taxon>
        <taxon>Metamycoplasmataceae</taxon>
        <taxon>Mycoplasmopsis</taxon>
    </lineage>
</organism>
<dbReference type="Pfam" id="PF26364">
    <property type="entry name" value="MIB_M2"/>
    <property type="match status" value="1"/>
</dbReference>
<sequence>MIRAKRNKLLKGLLVFSVSLVTAAITTSSIYLTRQKSDVDKQKGIEDEIVTPTLVDGVLILIKPENRSLGDQNIEQIQKTTINLVTLLPNEEKKVLVSFEIETIKNEEVTMDISDRIPENYEIDPELNKNFEGSKIVVKIGQVNEIYLKEIKPIPTTVFEFYNGENKIGSSASFTIADKEELIRQYKTQIPEGYKLKTNADGETIEPEINLGELNKIQIEPIHKEYRTTIIYKDKQDNVIHTQKDIITLDDAKVNPRNYLPQGYEFLEDAQQQQSVAELPAGKTYTFLIKKTVKVHTTVVIYQLDGVQKATHTFTTYGDNSSITLEQLKKFKPNNLEIKKDYNPSSIVIGSSNNIVPLEKPRLKNTTRLIFKEKEPVKVVYDTSVTEFEDVQISLSSYIPSGYKLVEGASSDIQRGRDNTYFVELIEKPKPKPEPKPEPTPVVPKEEKTPEIREIISEGGTLINPENERYEKPTTMPNVERGAISGELLKSQKAKMQSIRNILSKLSSDPNYKFNAEDLRPIYDTSNLSTEDANLFFERLSKLLNGATLRELGTATAFPYPDLTAEQQKISFQSMMNAYLKNADEYLAKGQILVFGTDFTNPYPRWGFASDDDNPAYVRQKELAKKRGFAYSGTNAKYGRNGDQLAKGDYPGWSKKMVTDRKYYSNGQPPVWKTDSSGRQWIEGNGISVWEYTPNDDNFEGLKQGKQKMAFMDASNPNAVRDIISFLNKNPEITGLFIKNIGTKNPDQDITDILRNIPSQIKNLSLGFDTQKILGLGELKNKTFTQVELLTSLRNADDNIGDASLPRYNYGWGIDPIAFQNVSYVAHDWTATKGWDNQGSSSVFYGPIQFNVIRPGKDTSWEDVKKGFDLVLDTKKDWRVFNGQFGDQGYPIKIDLSETQFTSLKEINLRKHKFRVIKLPSSGSKFTLNIADLGKAQYSTILAAWGPTQKPIILFGDEKTSQVYLKGSLSDLRSGGKWVPELQALLIGMKNIGTVKTIIVDSQDVLNVIKNSGAWDSSFTIKLASESNSNQGGFDFD</sequence>
<dbReference type="InterPro" id="IPR030942">
    <property type="entry name" value="Mycoplas_M_dom"/>
</dbReference>
<reference evidence="4 5" key="1">
    <citation type="journal article" date="2015" name="Genome Announc.">
        <title>Complete Genome Sequence of Mycoplasma meleagridis, a Possible Emerging Pathogen in Chickens.</title>
        <authorList>
            <person name="Abolnik C."/>
        </authorList>
    </citation>
    <scope>NUCLEOTIDE SEQUENCE [LARGE SCALE GENOMIC DNA]</scope>
    <source>
        <strain evidence="4 5">B2096 8B</strain>
    </source>
</reference>
<protein>
    <recommendedName>
        <fullName evidence="6">Immunoglobulin-blocking virulence protein</fullName>
    </recommendedName>
</protein>
<feature type="domain" description="Mycoplasma immunoglobulin binding protein M2" evidence="3">
    <location>
        <begin position="850"/>
        <end position="1013"/>
    </location>
</feature>
<dbReference type="NCBIfam" id="TIGR04526">
    <property type="entry name" value="predic_Ig_block"/>
    <property type="match status" value="1"/>
</dbReference>
<dbReference type="InterPro" id="IPR030941">
    <property type="entry name" value="Predic_Ig_block"/>
</dbReference>
<dbReference type="HOGENOM" id="CLU_293162_0_0_14"/>
<dbReference type="Proteomes" id="UP000032722">
    <property type="component" value="Chromosome"/>
</dbReference>
<evidence type="ECO:0008006" key="6">
    <source>
        <dbReference type="Google" id="ProtNLM"/>
    </source>
</evidence>
<dbReference type="NCBIfam" id="TIGR04524">
    <property type="entry name" value="mycoplas_M_dom"/>
    <property type="match status" value="1"/>
</dbReference>
<gene>
    <name evidence="4" type="ORF">VO56_01110</name>
</gene>
<dbReference type="Pfam" id="PF26360">
    <property type="entry name" value="MIB_M1"/>
    <property type="match status" value="1"/>
</dbReference>
<dbReference type="AlphaFoldDB" id="A0A0D5ZJF3"/>
<evidence type="ECO:0000256" key="1">
    <source>
        <dbReference type="SAM" id="MobiDB-lite"/>
    </source>
</evidence>
<feature type="region of interest" description="Disordered" evidence="1">
    <location>
        <begin position="428"/>
        <end position="448"/>
    </location>
</feature>
<evidence type="ECO:0000259" key="2">
    <source>
        <dbReference type="Pfam" id="PF26360"/>
    </source>
</evidence>
<dbReference type="InterPro" id="IPR058860">
    <property type="entry name" value="MIB_M2"/>
</dbReference>
<name>A0A0D5ZJF3_9BACT</name>
<dbReference type="PATRIC" id="fig|29556.3.peg.224"/>